<dbReference type="GeneID" id="92376697"/>
<evidence type="ECO:0000313" key="4">
    <source>
        <dbReference type="Proteomes" id="UP000195570"/>
    </source>
</evidence>
<dbReference type="Gene3D" id="3.30.559.70">
    <property type="entry name" value="Choline/Carnitine o-acyltransferase, domain 2"/>
    <property type="match status" value="1"/>
</dbReference>
<gene>
    <name evidence="3" type="ORF">TEOVI_000275700</name>
</gene>
<keyword evidence="1" id="KW-0808">Transferase</keyword>
<dbReference type="Proteomes" id="UP000195570">
    <property type="component" value="Unassembled WGS sequence"/>
</dbReference>
<protein>
    <submittedName>
        <fullName evidence="3">Choline/Carnitine o-acyltransferase, putative</fullName>
    </submittedName>
</protein>
<reference evidence="3" key="1">
    <citation type="submission" date="2016-09" db="EMBL/GenBank/DDBJ databases">
        <authorList>
            <person name="Hebert L."/>
            <person name="Moumen B."/>
        </authorList>
    </citation>
    <scope>NUCLEOTIDE SEQUENCE [LARGE SCALE GENOMIC DNA]</scope>
    <source>
        <strain evidence="3">OVI</strain>
    </source>
</reference>
<dbReference type="Pfam" id="PF00755">
    <property type="entry name" value="Carn_acyltransf"/>
    <property type="match status" value="1"/>
</dbReference>
<organism evidence="3 4">
    <name type="scientific">Trypanosoma equiperdum</name>
    <dbReference type="NCBI Taxonomy" id="5694"/>
    <lineage>
        <taxon>Eukaryota</taxon>
        <taxon>Discoba</taxon>
        <taxon>Euglenozoa</taxon>
        <taxon>Kinetoplastea</taxon>
        <taxon>Metakinetoplastina</taxon>
        <taxon>Trypanosomatida</taxon>
        <taxon>Trypanosomatidae</taxon>
        <taxon>Trypanosoma</taxon>
    </lineage>
</organism>
<dbReference type="VEuPathDB" id="TriTrypDB:TEOVI_000275700"/>
<dbReference type="InterPro" id="IPR039551">
    <property type="entry name" value="Cho/carn_acyl_trans"/>
</dbReference>
<evidence type="ECO:0000313" key="3">
    <source>
        <dbReference type="EMBL" id="SCU71177.1"/>
    </source>
</evidence>
<dbReference type="RefSeq" id="XP_067081883.1">
    <property type="nucleotide sequence ID" value="XM_067225782.1"/>
</dbReference>
<dbReference type="InterPro" id="IPR042231">
    <property type="entry name" value="Cho/carn_acyl_trans_2"/>
</dbReference>
<dbReference type="SUPFAM" id="SSF52777">
    <property type="entry name" value="CoA-dependent acyltransferases"/>
    <property type="match status" value="1"/>
</dbReference>
<dbReference type="GO" id="GO:0009437">
    <property type="term" value="P:carnitine metabolic process"/>
    <property type="evidence" value="ECO:0007669"/>
    <property type="project" value="TreeGrafter"/>
</dbReference>
<evidence type="ECO:0000256" key="1">
    <source>
        <dbReference type="ARBA" id="ARBA00023315"/>
    </source>
</evidence>
<accession>A0A1G4IFK6</accession>
<dbReference type="GO" id="GO:0005739">
    <property type="term" value="C:mitochondrion"/>
    <property type="evidence" value="ECO:0007669"/>
    <property type="project" value="TreeGrafter"/>
</dbReference>
<comment type="caution">
    <text evidence="3">The sequence shown here is derived from an EMBL/GenBank/DDBJ whole genome shotgun (WGS) entry which is preliminary data.</text>
</comment>
<dbReference type="PANTHER" id="PTHR22589:SF29">
    <property type="entry name" value="MITOCHONDRIAL CARNITINE O-ACETYLTRANSFERASE-RELATED"/>
    <property type="match status" value="1"/>
</dbReference>
<feature type="domain" description="Choline/carnitine acyltransferase" evidence="2">
    <location>
        <begin position="200"/>
        <end position="330"/>
    </location>
</feature>
<keyword evidence="4" id="KW-1185">Reference proteome</keyword>
<dbReference type="EMBL" id="CZPT02001585">
    <property type="protein sequence ID" value="SCU71177.1"/>
    <property type="molecule type" value="Genomic_DNA"/>
</dbReference>
<dbReference type="InterPro" id="IPR000542">
    <property type="entry name" value="Carn_acyl_trans"/>
</dbReference>
<sequence>MSSKKKGSKLNAAANSTTDIKGLNFCSVKEYGQFNSNEYKIFVAPNRPLQSRLVNLNSLRPHGAVGSAELRSRFHSHPVPENVVKDILTLVNDAQSRVHRCPDFTLVTSVREAMESLHSTAYEQWWMDHIAKGCLSTNAYPFSSLRFAAPHENSQGCSMNSNSSVPDSLSGIAEAIQRILFVCTQSSNNGDQATEKLLFHSIRNEKASLKELVLTSYNSNHILVCCGLYFYRLNVLDENGVAINVGDITSLLRAVKEHAEATEKALREQLLLPDVMNDLVQFHHMLGYMSEIANPECAALMDRLRRANSVNAAALDIMDSSIFTVVLRNPCEAGSPRARWYRTGMLLEEDDDGRLLTLRAHTIITDHTSLVDFLTQVINWRDEHERLGRSSCLLGKTKDEYFVSTPNEPAMIEHLNLWLPWKHRKPMWPYPQKNAMPSVFPLEFTTLGEGVVTFSCLCLAAVLAVQEVLTPSHGFPTVLVAFPHKRGGVSSALLYSKVVEAFIQSLRSESALVEAVTVRHMARAALQALNTIINACFSEQYPLYTMAQLLLSEGKAEAKDATHDGGMLGAVDLVLSIDPLSCGGDILHSETQLVMPTPFAIRSVGRCTPGAARQQTNVKLPSALEVTDAALLQMPGAGESSTGRRLSACILERSQVLLTLLK</sequence>
<dbReference type="GO" id="GO:0004092">
    <property type="term" value="F:carnitine O-acetyltransferase activity"/>
    <property type="evidence" value="ECO:0007669"/>
    <property type="project" value="TreeGrafter"/>
</dbReference>
<keyword evidence="1" id="KW-0012">Acyltransferase</keyword>
<dbReference type="PANTHER" id="PTHR22589">
    <property type="entry name" value="CARNITINE O-ACYLTRANSFERASE"/>
    <property type="match status" value="1"/>
</dbReference>
<name>A0A1G4IFK6_TRYEQ</name>
<dbReference type="AlphaFoldDB" id="A0A1G4IFK6"/>
<evidence type="ECO:0000259" key="2">
    <source>
        <dbReference type="Pfam" id="PF00755"/>
    </source>
</evidence>
<proteinExistence type="predicted"/>